<dbReference type="AlphaFoldDB" id="A0A4U0P6E4"/>
<accession>A0A4U0P6E4</accession>
<dbReference type="InterPro" id="IPR036278">
    <property type="entry name" value="Sialidase_sf"/>
</dbReference>
<dbReference type="Proteomes" id="UP000306808">
    <property type="component" value="Unassembled WGS sequence"/>
</dbReference>
<keyword evidence="2" id="KW-1185">Reference proteome</keyword>
<protein>
    <recommendedName>
        <fullName evidence="3">Exo-alpha-sialidase</fullName>
    </recommendedName>
</protein>
<dbReference type="EMBL" id="SUME01000001">
    <property type="protein sequence ID" value="TJZ63005.1"/>
    <property type="molecule type" value="Genomic_DNA"/>
</dbReference>
<evidence type="ECO:0000313" key="2">
    <source>
        <dbReference type="Proteomes" id="UP000306808"/>
    </source>
</evidence>
<sequence>MKTKVIIAVSILIIGMGCISKRNSSQCSIHRSNIDISHELFTHLLSDENYHYLFGVVEGNQLDYRISEITIERSTVGDEKIWNSFSEKIPGKCWAVCQTIQNIFLISEQHELKDGNPEFSKHKLYRISKESSQIEELYEWNQGNSFIRDVYFDSDEIGYVFFRPSGNPLDYQFLKTNNGGKEWNAVELNRPVNVVHRKDERLYFLSYKNNLRSDWIYSINKNNDNLDSIQFNLNITDFSVEENGDYWLLGKEEDRTVLQRYEKERTTGVHAFSDDADVIPKQLYKYNELIVVIASQIDKNMLGGFGGTKPLMFVSKDNGLTWDNHRLDEALYLKPISFYKDEQMTAYVGNGKVLTCKFQ</sequence>
<gene>
    <name evidence="1" type="ORF">FAZ15_01525</name>
</gene>
<evidence type="ECO:0000313" key="1">
    <source>
        <dbReference type="EMBL" id="TJZ63005.1"/>
    </source>
</evidence>
<evidence type="ECO:0008006" key="3">
    <source>
        <dbReference type="Google" id="ProtNLM"/>
    </source>
</evidence>
<dbReference type="SUPFAM" id="SSF50939">
    <property type="entry name" value="Sialidases"/>
    <property type="match status" value="1"/>
</dbReference>
<proteinExistence type="predicted"/>
<name>A0A4U0P6E4_9SPHI</name>
<reference evidence="1 2" key="1">
    <citation type="submission" date="2019-04" db="EMBL/GenBank/DDBJ databases">
        <title>Sphingobacterium olei sp. nov., isolated from oil-contaminated soil.</title>
        <authorList>
            <person name="Liu B."/>
        </authorList>
    </citation>
    <scope>NUCLEOTIDE SEQUENCE [LARGE SCALE GENOMIC DNA]</scope>
    <source>
        <strain evidence="1 2">HAL-9</strain>
    </source>
</reference>
<dbReference type="RefSeq" id="WP_136899435.1">
    <property type="nucleotide sequence ID" value="NZ_SUME01000001.1"/>
</dbReference>
<comment type="caution">
    <text evidence="1">The sequence shown here is derived from an EMBL/GenBank/DDBJ whole genome shotgun (WGS) entry which is preliminary data.</text>
</comment>
<dbReference type="PROSITE" id="PS51257">
    <property type="entry name" value="PROKAR_LIPOPROTEIN"/>
    <property type="match status" value="1"/>
</dbReference>
<organism evidence="1 2">
    <name type="scientific">Sphingobacterium olei</name>
    <dbReference type="NCBI Taxonomy" id="2571155"/>
    <lineage>
        <taxon>Bacteria</taxon>
        <taxon>Pseudomonadati</taxon>
        <taxon>Bacteroidota</taxon>
        <taxon>Sphingobacteriia</taxon>
        <taxon>Sphingobacteriales</taxon>
        <taxon>Sphingobacteriaceae</taxon>
        <taxon>Sphingobacterium</taxon>
    </lineage>
</organism>
<dbReference type="OrthoDB" id="9764804at2"/>